<comment type="caution">
    <text evidence="1">The sequence shown here is derived from an EMBL/GenBank/DDBJ whole genome shotgun (WGS) entry which is preliminary data.</text>
</comment>
<dbReference type="Proteomes" id="UP001221898">
    <property type="component" value="Unassembled WGS sequence"/>
</dbReference>
<sequence length="98" mass="10525">MFAWDLTALSTFGWPGMRRSPKGLPVSESGHSATGTCCGFPFPVGARVRARHVLACWETQPRSQLLSVARLLFLTAASGTGRDGSAVRCPAQERPHSL</sequence>
<keyword evidence="2" id="KW-1185">Reference proteome</keyword>
<organism evidence="1 2">
    <name type="scientific">Aldrovandia affinis</name>
    <dbReference type="NCBI Taxonomy" id="143900"/>
    <lineage>
        <taxon>Eukaryota</taxon>
        <taxon>Metazoa</taxon>
        <taxon>Chordata</taxon>
        <taxon>Craniata</taxon>
        <taxon>Vertebrata</taxon>
        <taxon>Euteleostomi</taxon>
        <taxon>Actinopterygii</taxon>
        <taxon>Neopterygii</taxon>
        <taxon>Teleostei</taxon>
        <taxon>Notacanthiformes</taxon>
        <taxon>Halosauridae</taxon>
        <taxon>Aldrovandia</taxon>
    </lineage>
</organism>
<accession>A0AAD7SAT1</accession>
<dbReference type="EMBL" id="JAINUG010000085">
    <property type="protein sequence ID" value="KAJ8399110.1"/>
    <property type="molecule type" value="Genomic_DNA"/>
</dbReference>
<evidence type="ECO:0000313" key="2">
    <source>
        <dbReference type="Proteomes" id="UP001221898"/>
    </source>
</evidence>
<protein>
    <submittedName>
        <fullName evidence="1">Uncharacterized protein</fullName>
    </submittedName>
</protein>
<evidence type="ECO:0000313" key="1">
    <source>
        <dbReference type="EMBL" id="KAJ8399110.1"/>
    </source>
</evidence>
<gene>
    <name evidence="1" type="ORF">AAFF_G00414890</name>
</gene>
<reference evidence="1" key="1">
    <citation type="journal article" date="2023" name="Science">
        <title>Genome structures resolve the early diversification of teleost fishes.</title>
        <authorList>
            <person name="Parey E."/>
            <person name="Louis A."/>
            <person name="Montfort J."/>
            <person name="Bouchez O."/>
            <person name="Roques C."/>
            <person name="Iampietro C."/>
            <person name="Lluch J."/>
            <person name="Castinel A."/>
            <person name="Donnadieu C."/>
            <person name="Desvignes T."/>
            <person name="Floi Bucao C."/>
            <person name="Jouanno E."/>
            <person name="Wen M."/>
            <person name="Mejri S."/>
            <person name="Dirks R."/>
            <person name="Jansen H."/>
            <person name="Henkel C."/>
            <person name="Chen W.J."/>
            <person name="Zahm M."/>
            <person name="Cabau C."/>
            <person name="Klopp C."/>
            <person name="Thompson A.W."/>
            <person name="Robinson-Rechavi M."/>
            <person name="Braasch I."/>
            <person name="Lecointre G."/>
            <person name="Bobe J."/>
            <person name="Postlethwait J.H."/>
            <person name="Berthelot C."/>
            <person name="Roest Crollius H."/>
            <person name="Guiguen Y."/>
        </authorList>
    </citation>
    <scope>NUCLEOTIDE SEQUENCE</scope>
    <source>
        <strain evidence="1">NC1722</strain>
    </source>
</reference>
<dbReference type="AlphaFoldDB" id="A0AAD7SAT1"/>
<name>A0AAD7SAT1_9TELE</name>
<proteinExistence type="predicted"/>